<dbReference type="RefSeq" id="WP_093611433.1">
    <property type="nucleotide sequence ID" value="NZ_BOMT01000008.1"/>
</dbReference>
<name>A0A1I2CNG0_9ACTN</name>
<evidence type="ECO:0000313" key="2">
    <source>
        <dbReference type="Proteomes" id="UP000199645"/>
    </source>
</evidence>
<proteinExistence type="predicted"/>
<organism evidence="1 2">
    <name type="scientific">Actinoplanes philippinensis</name>
    <dbReference type="NCBI Taxonomy" id="35752"/>
    <lineage>
        <taxon>Bacteria</taxon>
        <taxon>Bacillati</taxon>
        <taxon>Actinomycetota</taxon>
        <taxon>Actinomycetes</taxon>
        <taxon>Micromonosporales</taxon>
        <taxon>Micromonosporaceae</taxon>
        <taxon>Actinoplanes</taxon>
    </lineage>
</organism>
<dbReference type="AlphaFoldDB" id="A0A1I2CNG0"/>
<dbReference type="EMBL" id="FONV01000003">
    <property type="protein sequence ID" value="SFE69774.1"/>
    <property type="molecule type" value="Genomic_DNA"/>
</dbReference>
<dbReference type="OrthoDB" id="3215954at2"/>
<evidence type="ECO:0000313" key="1">
    <source>
        <dbReference type="EMBL" id="SFE69774.1"/>
    </source>
</evidence>
<accession>A0A1I2CNG0</accession>
<gene>
    <name evidence="1" type="ORF">SAMN05421541_103103</name>
</gene>
<protein>
    <submittedName>
        <fullName evidence="1">Uncharacterized protein</fullName>
    </submittedName>
</protein>
<dbReference type="STRING" id="35752.SAMN05421541_103103"/>
<reference evidence="1 2" key="1">
    <citation type="submission" date="2016-10" db="EMBL/GenBank/DDBJ databases">
        <authorList>
            <person name="de Groot N.N."/>
        </authorList>
    </citation>
    <scope>NUCLEOTIDE SEQUENCE [LARGE SCALE GENOMIC DNA]</scope>
    <source>
        <strain evidence="1 2">DSM 43019</strain>
    </source>
</reference>
<dbReference type="Proteomes" id="UP000199645">
    <property type="component" value="Unassembled WGS sequence"/>
</dbReference>
<sequence>MTASDDATPAALISSGDLTRRLVAGQSLRFGRAPGNDLRIGHSPEDRRVPRTAGLLECRDDGVLIHNLSDKRTLTVATFPGPGYEILPMMVTGTHPHPLVRLSLTGAVTEYRITIDLRGLGPARTSPAGADGSAPTAGFQRIPMKPRQRFFLTALCLPVMTSSGPRGQVPSYAAMEELMVAHGHPYRAKTIRNNLDELRAWLTHEHDIPDLTGVERLAHWAIRSGNVTDTDLERFADDT</sequence>
<keyword evidence="2" id="KW-1185">Reference proteome</keyword>